<evidence type="ECO:0000256" key="1">
    <source>
        <dbReference type="ARBA" id="ARBA00004651"/>
    </source>
</evidence>
<dbReference type="InterPro" id="IPR047055">
    <property type="entry name" value="MotA-like"/>
</dbReference>
<evidence type="ECO:0000259" key="10">
    <source>
        <dbReference type="Pfam" id="PF01618"/>
    </source>
</evidence>
<protein>
    <submittedName>
        <fullName evidence="11">Flagellar motor rotation protein MotA</fullName>
    </submittedName>
</protein>
<organism evidence="11 12">
    <name type="scientific">Vibrio variabilis</name>
    <dbReference type="NCBI Taxonomy" id="990271"/>
    <lineage>
        <taxon>Bacteria</taxon>
        <taxon>Pseudomonadati</taxon>
        <taxon>Pseudomonadota</taxon>
        <taxon>Gammaproteobacteria</taxon>
        <taxon>Vibrionales</taxon>
        <taxon>Vibrionaceae</taxon>
        <taxon>Vibrio</taxon>
    </lineage>
</organism>
<keyword evidence="11" id="KW-0969">Cilium</keyword>
<keyword evidence="7 9" id="KW-1133">Transmembrane helix</keyword>
<name>A0ABQ0JDP8_9VIBR</name>
<comment type="subcellular location">
    <subcellularLocation>
        <location evidence="1">Cell membrane</location>
        <topology evidence="1">Multi-pass membrane protein</topology>
    </subcellularLocation>
</comment>
<dbReference type="Pfam" id="PF01618">
    <property type="entry name" value="MotA_ExbB"/>
    <property type="match status" value="1"/>
</dbReference>
<reference evidence="12" key="1">
    <citation type="submission" date="2014-09" db="EMBL/GenBank/DDBJ databases">
        <title>Vibrio variabilis JCM 19239. (C206) whole genome shotgun sequence.</title>
        <authorList>
            <person name="Sawabe T."/>
            <person name="Meirelles P."/>
            <person name="Nakanishi M."/>
            <person name="Sayaka M."/>
            <person name="Hattori M."/>
            <person name="Ohkuma M."/>
        </authorList>
    </citation>
    <scope>NUCLEOTIDE SEQUENCE [LARGE SCALE GENOMIC DNA]</scope>
    <source>
        <strain evidence="12">JCM 19239</strain>
    </source>
</reference>
<evidence type="ECO:0000256" key="6">
    <source>
        <dbReference type="ARBA" id="ARBA00022779"/>
    </source>
</evidence>
<evidence type="ECO:0000313" key="12">
    <source>
        <dbReference type="Proteomes" id="UP000029223"/>
    </source>
</evidence>
<dbReference type="PANTHER" id="PTHR30433">
    <property type="entry name" value="CHEMOTAXIS PROTEIN MOTA"/>
    <property type="match status" value="1"/>
</dbReference>
<proteinExistence type="inferred from homology"/>
<keyword evidence="5 9" id="KW-0812">Transmembrane</keyword>
<keyword evidence="6" id="KW-0283">Flagellar rotation</keyword>
<keyword evidence="11" id="KW-0966">Cell projection</keyword>
<evidence type="ECO:0000256" key="2">
    <source>
        <dbReference type="ARBA" id="ARBA00008038"/>
    </source>
</evidence>
<keyword evidence="4" id="KW-1003">Cell membrane</keyword>
<evidence type="ECO:0000256" key="7">
    <source>
        <dbReference type="ARBA" id="ARBA00022989"/>
    </source>
</evidence>
<evidence type="ECO:0000256" key="5">
    <source>
        <dbReference type="ARBA" id="ARBA00022692"/>
    </source>
</evidence>
<evidence type="ECO:0000256" key="3">
    <source>
        <dbReference type="ARBA" id="ARBA00022448"/>
    </source>
</evidence>
<keyword evidence="8 9" id="KW-0472">Membrane</keyword>
<feature type="transmembrane region" description="Helical" evidence="9">
    <location>
        <begin position="12"/>
        <end position="34"/>
    </location>
</feature>
<keyword evidence="12" id="KW-1185">Reference proteome</keyword>
<dbReference type="InterPro" id="IPR002898">
    <property type="entry name" value="MotA_ExbB_proton_chnl"/>
</dbReference>
<accession>A0ABQ0JDP8</accession>
<dbReference type="PROSITE" id="PS01307">
    <property type="entry name" value="MOTA"/>
    <property type="match status" value="1"/>
</dbReference>
<sequence length="90" mass="10132">MLSNMDDPKSIGPAMAIALLTTLYGAMLANMLFFPIADKLTLRREQENLNRRLIMDGVLAIQDGQNPRVIDGYLKNYINESKRAFDLDGE</sequence>
<dbReference type="PANTHER" id="PTHR30433:SF2">
    <property type="entry name" value="MOTILITY PROTEIN A"/>
    <property type="match status" value="1"/>
</dbReference>
<comment type="caution">
    <text evidence="11">The sequence shown here is derived from an EMBL/GenBank/DDBJ whole genome shotgun (WGS) entry which is preliminary data.</text>
</comment>
<evidence type="ECO:0000256" key="4">
    <source>
        <dbReference type="ARBA" id="ARBA00022475"/>
    </source>
</evidence>
<evidence type="ECO:0000256" key="9">
    <source>
        <dbReference type="SAM" id="Phobius"/>
    </source>
</evidence>
<dbReference type="EMBL" id="BBMS01000023">
    <property type="protein sequence ID" value="GAL26890.1"/>
    <property type="molecule type" value="Genomic_DNA"/>
</dbReference>
<feature type="domain" description="MotA/TolQ/ExbB proton channel" evidence="10">
    <location>
        <begin position="2"/>
        <end position="49"/>
    </location>
</feature>
<comment type="similarity">
    <text evidence="2">Belongs to the MotA family.</text>
</comment>
<keyword evidence="3" id="KW-0813">Transport</keyword>
<dbReference type="Proteomes" id="UP000029223">
    <property type="component" value="Unassembled WGS sequence"/>
</dbReference>
<dbReference type="InterPro" id="IPR000540">
    <property type="entry name" value="Flag_MotA_CS"/>
</dbReference>
<evidence type="ECO:0000256" key="8">
    <source>
        <dbReference type="ARBA" id="ARBA00023136"/>
    </source>
</evidence>
<keyword evidence="11" id="KW-0282">Flagellum</keyword>
<evidence type="ECO:0000313" key="11">
    <source>
        <dbReference type="EMBL" id="GAL26890.1"/>
    </source>
</evidence>
<gene>
    <name evidence="11" type="ORF">JCM19239_7440</name>
</gene>